<feature type="transmembrane region" description="Helical" evidence="7">
    <location>
        <begin position="127"/>
        <end position="147"/>
    </location>
</feature>
<evidence type="ECO:0000259" key="8">
    <source>
        <dbReference type="Pfam" id="PF00482"/>
    </source>
</evidence>
<dbReference type="PANTHER" id="PTHR30012:SF0">
    <property type="entry name" value="TYPE II SECRETION SYSTEM PROTEIN F-RELATED"/>
    <property type="match status" value="1"/>
</dbReference>
<dbReference type="InterPro" id="IPR003004">
    <property type="entry name" value="GspF/PilC"/>
</dbReference>
<evidence type="ECO:0000256" key="4">
    <source>
        <dbReference type="ARBA" id="ARBA00022692"/>
    </source>
</evidence>
<dbReference type="InterPro" id="IPR042094">
    <property type="entry name" value="T2SS_GspF_sf"/>
</dbReference>
<feature type="domain" description="Type II secretion system protein GspF" evidence="8">
    <location>
        <begin position="229"/>
        <end position="349"/>
    </location>
</feature>
<feature type="transmembrane region" description="Helical" evidence="7">
    <location>
        <begin position="330"/>
        <end position="351"/>
    </location>
</feature>
<evidence type="ECO:0000313" key="10">
    <source>
        <dbReference type="Proteomes" id="UP000196877"/>
    </source>
</evidence>
<dbReference type="InterPro" id="IPR047692">
    <property type="entry name" value="T4P_ComGB"/>
</dbReference>
<gene>
    <name evidence="9" type="ORF">S101395_01875</name>
</gene>
<dbReference type="NCBIfam" id="NF041012">
    <property type="entry name" value="T4P_ComGB"/>
    <property type="match status" value="1"/>
</dbReference>
<dbReference type="PANTHER" id="PTHR30012">
    <property type="entry name" value="GENERAL SECRETION PATHWAY PROTEIN"/>
    <property type="match status" value="1"/>
</dbReference>
<dbReference type="Gene3D" id="1.20.81.30">
    <property type="entry name" value="Type II secretion system (T2SS), domain F"/>
    <property type="match status" value="2"/>
</dbReference>
<dbReference type="Pfam" id="PF00482">
    <property type="entry name" value="T2SSF"/>
    <property type="match status" value="2"/>
</dbReference>
<evidence type="ECO:0000256" key="3">
    <source>
        <dbReference type="ARBA" id="ARBA00022475"/>
    </source>
</evidence>
<feature type="transmembrane region" description="Helical" evidence="7">
    <location>
        <begin position="167"/>
        <end position="196"/>
    </location>
</feature>
<evidence type="ECO:0000256" key="7">
    <source>
        <dbReference type="SAM" id="Phobius"/>
    </source>
</evidence>
<organism evidence="9 10">
    <name type="scientific">Bacillus sonorensis</name>
    <dbReference type="NCBI Taxonomy" id="119858"/>
    <lineage>
        <taxon>Bacteria</taxon>
        <taxon>Bacillati</taxon>
        <taxon>Bacillota</taxon>
        <taxon>Bacilli</taxon>
        <taxon>Bacillales</taxon>
        <taxon>Bacillaceae</taxon>
        <taxon>Bacillus</taxon>
    </lineage>
</organism>
<name>A0ABM6LGF2_9BACI</name>
<keyword evidence="6 7" id="KW-0472">Membrane</keyword>
<keyword evidence="4 7" id="KW-0812">Transmembrane</keyword>
<comment type="similarity">
    <text evidence="2">Belongs to the GSP F family.</text>
</comment>
<evidence type="ECO:0000256" key="2">
    <source>
        <dbReference type="ARBA" id="ARBA00005745"/>
    </source>
</evidence>
<reference evidence="9 10" key="1">
    <citation type="submission" date="2017-06" db="EMBL/GenBank/DDBJ databases">
        <title>Genome sequence of Bacillus sonorensis strain SRCM101395.</title>
        <authorList>
            <person name="Cho S.H."/>
        </authorList>
    </citation>
    <scope>NUCLEOTIDE SEQUENCE [LARGE SCALE GENOMIC DNA]</scope>
    <source>
        <strain evidence="9 10">SRCM101395</strain>
    </source>
</reference>
<dbReference type="InterPro" id="IPR018076">
    <property type="entry name" value="T2SS_GspF_dom"/>
</dbReference>
<evidence type="ECO:0000313" key="9">
    <source>
        <dbReference type="EMBL" id="ASB88383.1"/>
    </source>
</evidence>
<feature type="domain" description="Type II secretion system protein GspF" evidence="8">
    <location>
        <begin position="28"/>
        <end position="148"/>
    </location>
</feature>
<keyword evidence="10" id="KW-1185">Reference proteome</keyword>
<evidence type="ECO:0000256" key="5">
    <source>
        <dbReference type="ARBA" id="ARBA00022989"/>
    </source>
</evidence>
<dbReference type="Proteomes" id="UP000196877">
    <property type="component" value="Chromosome"/>
</dbReference>
<evidence type="ECO:0000256" key="6">
    <source>
        <dbReference type="ARBA" id="ARBA00023136"/>
    </source>
</evidence>
<evidence type="ECO:0000256" key="1">
    <source>
        <dbReference type="ARBA" id="ARBA00004651"/>
    </source>
</evidence>
<keyword evidence="5 7" id="KW-1133">Transmembrane helix</keyword>
<dbReference type="EMBL" id="CP021920">
    <property type="protein sequence ID" value="ASB88383.1"/>
    <property type="molecule type" value="Genomic_DNA"/>
</dbReference>
<dbReference type="PRINTS" id="PR00812">
    <property type="entry name" value="BCTERIALGSPF"/>
</dbReference>
<proteinExistence type="inferred from homology"/>
<sequence>MCRPDLMNAGCIMKPIKNRWPVGEQAEFLEKLGEMMMNGYTLLDALSMLELQLKRQQKTDIAFGRRKLAEGYPVFQVLNMISFHKAAVSIVYFAERHGNVPFAFMQSGELLRRKIEQAEKIKKAAHYPAFLILTVCLIVYMMKAAIVPQFSAIYDSMNIETPFLTSFIFLFFESFSLLFLCILAAAAVFWAYYLYAFRQKPPEDKMALLIRIPLAGRILKLFNSYFLSLQLSNLLTSGLSIYDSLKAFESQPFLPFFQKEAKRLIERLKQGEAIEHMLNGHPFYEKDLSKVVAHGQLNGQLHRELYSYSQFLIDRFEKKAEKWTGLLQPLIYGFTAAMILILYLSMLLPMYQMMNQL</sequence>
<protein>
    <submittedName>
        <fullName evidence="9">ComG operon protein</fullName>
    </submittedName>
</protein>
<accession>A0ABM6LGF2</accession>
<comment type="subcellular location">
    <subcellularLocation>
        <location evidence="1">Cell membrane</location>
        <topology evidence="1">Multi-pass membrane protein</topology>
    </subcellularLocation>
</comment>
<keyword evidence="3" id="KW-1003">Cell membrane</keyword>